<comment type="subcellular location">
    <subcellularLocation>
        <location evidence="1">Membrane</location>
        <topology evidence="1">Multi-pass membrane protein</topology>
    </subcellularLocation>
</comment>
<dbReference type="PANTHER" id="PTHR43341">
    <property type="entry name" value="AMINO ACID PERMEASE"/>
    <property type="match status" value="1"/>
</dbReference>
<feature type="transmembrane region" description="Helical" evidence="8">
    <location>
        <begin position="237"/>
        <end position="257"/>
    </location>
</feature>
<evidence type="ECO:0000259" key="9">
    <source>
        <dbReference type="Pfam" id="PF00324"/>
    </source>
</evidence>
<comment type="caution">
    <text evidence="10">The sequence shown here is derived from an EMBL/GenBank/DDBJ whole genome shotgun (WGS) entry which is preliminary data.</text>
</comment>
<evidence type="ECO:0000256" key="7">
    <source>
        <dbReference type="ARBA" id="ARBA00023136"/>
    </source>
</evidence>
<name>A0A9P0QNT4_9ASCO</name>
<feature type="transmembrane region" description="Helical" evidence="8">
    <location>
        <begin position="278"/>
        <end position="299"/>
    </location>
</feature>
<feature type="transmembrane region" description="Helical" evidence="8">
    <location>
        <begin position="452"/>
        <end position="475"/>
    </location>
</feature>
<evidence type="ECO:0000256" key="2">
    <source>
        <dbReference type="ARBA" id="ARBA00006983"/>
    </source>
</evidence>
<dbReference type="OrthoDB" id="3900342at2759"/>
<dbReference type="GO" id="GO:0016020">
    <property type="term" value="C:membrane"/>
    <property type="evidence" value="ECO:0007669"/>
    <property type="project" value="UniProtKB-SubCell"/>
</dbReference>
<reference evidence="10" key="1">
    <citation type="submission" date="2022-03" db="EMBL/GenBank/DDBJ databases">
        <authorList>
            <person name="Legras J.-L."/>
            <person name="Devillers H."/>
            <person name="Grondin C."/>
        </authorList>
    </citation>
    <scope>NUCLEOTIDE SEQUENCE</scope>
    <source>
        <strain evidence="10">CLIB 1423</strain>
    </source>
</reference>
<proteinExistence type="inferred from homology"/>
<keyword evidence="11" id="KW-1185">Reference proteome</keyword>
<feature type="transmembrane region" description="Helical" evidence="8">
    <location>
        <begin position="190"/>
        <end position="209"/>
    </location>
</feature>
<feature type="transmembrane region" description="Helical" evidence="8">
    <location>
        <begin position="334"/>
        <end position="353"/>
    </location>
</feature>
<dbReference type="GO" id="GO:0015171">
    <property type="term" value="F:amino acid transmembrane transporter activity"/>
    <property type="evidence" value="ECO:0007669"/>
    <property type="project" value="TreeGrafter"/>
</dbReference>
<keyword evidence="7 8" id="KW-0472">Membrane</keyword>
<dbReference type="AlphaFoldDB" id="A0A9P0QNT4"/>
<keyword evidence="5" id="KW-0029">Amino-acid transport</keyword>
<accession>A0A9P0QNT4</accession>
<dbReference type="Pfam" id="PF00324">
    <property type="entry name" value="AA_permease"/>
    <property type="match status" value="1"/>
</dbReference>
<evidence type="ECO:0000256" key="8">
    <source>
        <dbReference type="SAM" id="Phobius"/>
    </source>
</evidence>
<evidence type="ECO:0000256" key="4">
    <source>
        <dbReference type="ARBA" id="ARBA00022692"/>
    </source>
</evidence>
<keyword evidence="6 8" id="KW-1133">Transmembrane helix</keyword>
<dbReference type="InterPro" id="IPR050524">
    <property type="entry name" value="APC_YAT"/>
</dbReference>
<dbReference type="EMBL" id="CAKXYY010000005">
    <property type="protein sequence ID" value="CAH2351992.1"/>
    <property type="molecule type" value="Genomic_DNA"/>
</dbReference>
<feature type="transmembrane region" description="Helical" evidence="8">
    <location>
        <begin position="47"/>
        <end position="65"/>
    </location>
</feature>
<gene>
    <name evidence="10" type="ORF">CLIB1423_05S03092</name>
</gene>
<evidence type="ECO:0000256" key="3">
    <source>
        <dbReference type="ARBA" id="ARBA00022448"/>
    </source>
</evidence>
<dbReference type="Proteomes" id="UP000837801">
    <property type="component" value="Unassembled WGS sequence"/>
</dbReference>
<feature type="transmembrane region" description="Helical" evidence="8">
    <location>
        <begin position="125"/>
        <end position="151"/>
    </location>
</feature>
<evidence type="ECO:0000256" key="1">
    <source>
        <dbReference type="ARBA" id="ARBA00004141"/>
    </source>
</evidence>
<feature type="transmembrane region" description="Helical" evidence="8">
    <location>
        <begin position="379"/>
        <end position="396"/>
    </location>
</feature>
<feature type="transmembrane region" description="Helical" evidence="8">
    <location>
        <begin position="487"/>
        <end position="506"/>
    </location>
</feature>
<organism evidence="10 11">
    <name type="scientific">[Candida] railenensis</name>
    <dbReference type="NCBI Taxonomy" id="45579"/>
    <lineage>
        <taxon>Eukaryota</taxon>
        <taxon>Fungi</taxon>
        <taxon>Dikarya</taxon>
        <taxon>Ascomycota</taxon>
        <taxon>Saccharomycotina</taxon>
        <taxon>Pichiomycetes</taxon>
        <taxon>Debaryomycetaceae</taxon>
        <taxon>Kurtzmaniella</taxon>
    </lineage>
</organism>
<feature type="transmembrane region" description="Helical" evidence="8">
    <location>
        <begin position="408"/>
        <end position="431"/>
    </location>
</feature>
<evidence type="ECO:0000313" key="10">
    <source>
        <dbReference type="EMBL" id="CAH2351992.1"/>
    </source>
</evidence>
<dbReference type="PIRSF" id="PIRSF006060">
    <property type="entry name" value="AA_transporter"/>
    <property type="match status" value="1"/>
</dbReference>
<dbReference type="Gene3D" id="1.20.1740.10">
    <property type="entry name" value="Amino acid/polyamine transporter I"/>
    <property type="match status" value="1"/>
</dbReference>
<sequence>MSTFSNRIKRIVEKDDKTIEVVSDDGSETSNGDFQSRISRRKLLPRQVSLIGIGGAIGTGLFVSIGTKLTQGGPASLLIAFLVWSVVLIGVSNATCEMVTFLPVSGTFVHYAERYIDKSVGFAIGWVYAVLQIANVCYEITAVCMVIEYWTDKVPKAVWITILLLLYTFLNIFSVFMFGEGEFYLSIGKVILAVGLLLFTLVVMCGGNPQHEALGFKYWKDPGAFAEYLDTGSMGKFHGFMACLIFATYLFWGPDYLSLAAPECIRPRQTMPKSFNKVFGRLLVFYIGGALCVGILIPYNDATLLAAINAGSAGAAASPYVAAMTEMAIPVLPHIVNALILTSIISAGNSSLFSASRTLQRLGIEGQAPKCFATLKRGVPIYSVAFVLVFCLLAYLSVSNNSNTVLTWFLNIETAGMIIVYIGICVSYLNFRRGMEVQGISRDTLPYKAWGLPYLTYYSLAWLSLMLWIDGYTVFLKDNWDTQSFVFAYFMIAFFLVLFAGHKLIYRDPFIKPELMDFTSNIKELAEEDQYWEDHPAELNWFDKAFGYFL</sequence>
<feature type="transmembrane region" description="Helical" evidence="8">
    <location>
        <begin position="157"/>
        <end position="178"/>
    </location>
</feature>
<keyword evidence="4 8" id="KW-0812">Transmembrane</keyword>
<feature type="domain" description="Amino acid permease/ SLC12A" evidence="9">
    <location>
        <begin position="48"/>
        <end position="510"/>
    </location>
</feature>
<evidence type="ECO:0000256" key="5">
    <source>
        <dbReference type="ARBA" id="ARBA00022970"/>
    </source>
</evidence>
<dbReference type="InterPro" id="IPR004841">
    <property type="entry name" value="AA-permease/SLC12A_dom"/>
</dbReference>
<protein>
    <submittedName>
        <fullName evidence="10">Probable lysine/arginine permease Can2p</fullName>
    </submittedName>
</protein>
<evidence type="ECO:0000313" key="11">
    <source>
        <dbReference type="Proteomes" id="UP000837801"/>
    </source>
</evidence>
<keyword evidence="3" id="KW-0813">Transport</keyword>
<feature type="transmembrane region" description="Helical" evidence="8">
    <location>
        <begin position="77"/>
        <end position="104"/>
    </location>
</feature>
<comment type="similarity">
    <text evidence="2">Belongs to the amino acid-polyamine-organocation (APC) superfamily. YAT (TC 2.A.3.10) family.</text>
</comment>
<evidence type="ECO:0000256" key="6">
    <source>
        <dbReference type="ARBA" id="ARBA00022989"/>
    </source>
</evidence>
<dbReference type="FunFam" id="1.20.1740.10:FF:000006">
    <property type="entry name" value="General amino acid permease"/>
    <property type="match status" value="1"/>
</dbReference>
<dbReference type="PANTHER" id="PTHR43341:SF15">
    <property type="entry name" value="GENERAL AMINO ACID PERMEASE AGP2"/>
    <property type="match status" value="1"/>
</dbReference>